<keyword evidence="1" id="KW-1133">Transmembrane helix</keyword>
<keyword evidence="1" id="KW-0812">Transmembrane</keyword>
<feature type="non-terminal residue" evidence="2">
    <location>
        <position position="1"/>
    </location>
</feature>
<organism evidence="2 3">
    <name type="scientific">Trifolium medium</name>
    <dbReference type="NCBI Taxonomy" id="97028"/>
    <lineage>
        <taxon>Eukaryota</taxon>
        <taxon>Viridiplantae</taxon>
        <taxon>Streptophyta</taxon>
        <taxon>Embryophyta</taxon>
        <taxon>Tracheophyta</taxon>
        <taxon>Spermatophyta</taxon>
        <taxon>Magnoliopsida</taxon>
        <taxon>eudicotyledons</taxon>
        <taxon>Gunneridae</taxon>
        <taxon>Pentapetalae</taxon>
        <taxon>rosids</taxon>
        <taxon>fabids</taxon>
        <taxon>Fabales</taxon>
        <taxon>Fabaceae</taxon>
        <taxon>Papilionoideae</taxon>
        <taxon>50 kb inversion clade</taxon>
        <taxon>NPAAA clade</taxon>
        <taxon>Hologalegina</taxon>
        <taxon>IRL clade</taxon>
        <taxon>Trifolieae</taxon>
        <taxon>Trifolium</taxon>
    </lineage>
</organism>
<accession>A0A392V0E8</accession>
<dbReference type="EMBL" id="LXQA010995794">
    <property type="protein sequence ID" value="MCI80445.1"/>
    <property type="molecule type" value="Genomic_DNA"/>
</dbReference>
<name>A0A392V0E8_9FABA</name>
<reference evidence="2 3" key="1">
    <citation type="journal article" date="2018" name="Front. Plant Sci.">
        <title>Red Clover (Trifolium pratense) and Zigzag Clover (T. medium) - A Picture of Genomic Similarities and Differences.</title>
        <authorList>
            <person name="Dluhosova J."/>
            <person name="Istvanek J."/>
            <person name="Nedelnik J."/>
            <person name="Repkova J."/>
        </authorList>
    </citation>
    <scope>NUCLEOTIDE SEQUENCE [LARGE SCALE GENOMIC DNA]</scope>
    <source>
        <strain evidence="3">cv. 10/8</strain>
        <tissue evidence="2">Leaf</tissue>
    </source>
</reference>
<evidence type="ECO:0000313" key="2">
    <source>
        <dbReference type="EMBL" id="MCI80445.1"/>
    </source>
</evidence>
<keyword evidence="1" id="KW-0472">Membrane</keyword>
<comment type="caution">
    <text evidence="2">The sequence shown here is derived from an EMBL/GenBank/DDBJ whole genome shotgun (WGS) entry which is preliminary data.</text>
</comment>
<evidence type="ECO:0000313" key="3">
    <source>
        <dbReference type="Proteomes" id="UP000265520"/>
    </source>
</evidence>
<evidence type="ECO:0000256" key="1">
    <source>
        <dbReference type="SAM" id="Phobius"/>
    </source>
</evidence>
<dbReference type="Proteomes" id="UP000265520">
    <property type="component" value="Unassembled WGS sequence"/>
</dbReference>
<keyword evidence="3" id="KW-1185">Reference proteome</keyword>
<dbReference type="AlphaFoldDB" id="A0A392V0E8"/>
<proteinExistence type="predicted"/>
<feature type="transmembrane region" description="Helical" evidence="1">
    <location>
        <begin position="12"/>
        <end position="33"/>
    </location>
</feature>
<sequence length="40" mass="4524">TRVRDRRLEPGLNLVVFTISSLPLLLFVLQLNLPSFCIAV</sequence>
<protein>
    <submittedName>
        <fullName evidence="2">Uncharacterized protein</fullName>
    </submittedName>
</protein>